<keyword evidence="7" id="KW-0175">Coiled coil</keyword>
<dbReference type="GO" id="GO:0008270">
    <property type="term" value="F:zinc ion binding"/>
    <property type="evidence" value="ECO:0007669"/>
    <property type="project" value="UniProtKB-KW"/>
</dbReference>
<protein>
    <submittedName>
        <fullName evidence="9">Small glutamine-rich tetratricopeptide repeat-containing protein alpha</fullName>
    </submittedName>
</protein>
<proteinExistence type="predicted"/>
<dbReference type="InterPro" id="IPR012334">
    <property type="entry name" value="Pectin_lyas_fold"/>
</dbReference>
<evidence type="ECO:0000256" key="2">
    <source>
        <dbReference type="ARBA" id="ARBA00022771"/>
    </source>
</evidence>
<sequence length="1263" mass="141187">MCMGCPVDKDLMQLVTVEVANLEEELKNLKTTSEDEAKKISNALQSFKDEADNYFKQIEEKQKELSAAISDNAGDISKNTKRLDGCDESISLLEERQSNLEETVVSVKDKQVTLSSEVGALKTEQSQLDSRVRALEERTVNAVAGGKIVQVPCRNSCFCGRRNELEAIAAHTRNCKGGFIHSAICGLGGVGKTSLVVEFLCQHEEDYPGGIFWISGENNQVFQRTLNEVARQLGTFQNDFSVSLSNTLECLKRQEDLWCLVVDNLDELEMSPDMKKLLTGHWKHKAGGHIIITTRREVVEIGEDLGLEEEYCIELKCLTSDEGIQLLEMRTGKVTGDEEHARKLVRELGGLPLALDQAGAYIRCLKKPIKEYLKEYQKQRLRLLKKMKARNLVENTSSERLAVHTTWLMNFEHIADLSQELDLGQAPTLVMQICAFFGPDDIPYQLINQEIYKEDHSTMCDQAEVVSLLTKFSLFQRYSTNSFSVHRLVQEVIRSELRKETDSVSELDILSYAVRVLHFALEHALSPASVCQSFSEDAVFSLDNPPSLHLWSKLALHATYLQEHLCSLSEKQKVSLNSFLCTDEIIRIFNEAGVFFAVSQENIKAQEMQKLKLDLLVNNNAAQDSTALPDYFLDIPLRDRECKLISHCMRQPPTDCDSIQEVNASQMEKEKEVNHLREQGNLEVKHNRFTEALKLYSKAIDLSTGDYRLFSNRSLCYLKLGDPQKALEDCDKCLSLKSNFPKAFIRKVWALDELVKSGSTERVAQKKAMMALALHLDSSLSCDKKWSKMFQDEPGLTTREVTNESQLAFALMNTQACETLLLHEGEYNLSHFITFTDLQIVGLGQGAVLRVKEVFGIFSRIYFENIALPKGSIGLVCSGKDVAIHMVHCDISGGSSSCEEYPECDGGPGCIAASLGKPTCDRSGKFGDASTKSGVPGFPGLCIANGSAQIENCLVHDCGGGGILVTGEGSQAQVRRCEVYKNHQAGLEAREGGKLVAMENRIFNSGFHGILIGPNAGECNIDGNKIFENAFEGICAARNEREIAICNNHIHHNGPFGISLDEDSRLLISKNKIFENGHWGILAKSRTSAIIRENLISNNKCGGIHIGENYSGCIQLESNTIRDHSGPWLQYPDEKYSIPCDGFSPEPLGYYLPPGENQIYTHPPILSQNKIFNNREGMNHPREVVGRIYNGCTFCRRSKDEVQRLLKCPKCHIATYCSKECQKKHWPSHRALCRALKGRYSITVKMVPTMSQELSLNGYLEVI</sequence>
<feature type="coiled-coil region" evidence="7">
    <location>
        <begin position="12"/>
        <end position="138"/>
    </location>
</feature>
<dbReference type="SMART" id="SM00028">
    <property type="entry name" value="TPR"/>
    <property type="match status" value="2"/>
</dbReference>
<evidence type="ECO:0000256" key="3">
    <source>
        <dbReference type="ARBA" id="ARBA00022803"/>
    </source>
</evidence>
<dbReference type="InterPro" id="IPR039448">
    <property type="entry name" value="Beta_helix"/>
</dbReference>
<keyword evidence="10" id="KW-1185">Reference proteome</keyword>
<dbReference type="Pfam" id="PF13229">
    <property type="entry name" value="Beta_helix"/>
    <property type="match status" value="1"/>
</dbReference>
<dbReference type="InterPro" id="IPR019734">
    <property type="entry name" value="TPR_rpt"/>
</dbReference>
<dbReference type="InterPro" id="IPR006626">
    <property type="entry name" value="PbH1"/>
</dbReference>
<dbReference type="Pfam" id="PF01753">
    <property type="entry name" value="zf-MYND"/>
    <property type="match status" value="1"/>
</dbReference>
<dbReference type="PANTHER" id="PTHR46423">
    <property type="entry name" value="RNA POLYMERASE II-ASSOCIATED PROTEIN 3"/>
    <property type="match status" value="1"/>
</dbReference>
<keyword evidence="2 5" id="KW-0863">Zinc-finger</keyword>
<feature type="repeat" description="TPR" evidence="6">
    <location>
        <begin position="673"/>
        <end position="706"/>
    </location>
</feature>
<dbReference type="PANTHER" id="PTHR46423:SF1">
    <property type="entry name" value="RNA POLYMERASE II-ASSOCIATED PROTEIN 3"/>
    <property type="match status" value="1"/>
</dbReference>
<gene>
    <name evidence="9" type="ORF">P5673_024318</name>
</gene>
<dbReference type="AlphaFoldDB" id="A0AAD9Q449"/>
<dbReference type="InterPro" id="IPR051966">
    <property type="entry name" value="RPAP3"/>
</dbReference>
<dbReference type="Proteomes" id="UP001249851">
    <property type="component" value="Unassembled WGS sequence"/>
</dbReference>
<evidence type="ECO:0000313" key="10">
    <source>
        <dbReference type="Proteomes" id="UP001249851"/>
    </source>
</evidence>
<evidence type="ECO:0000256" key="7">
    <source>
        <dbReference type="SAM" id="Coils"/>
    </source>
</evidence>
<evidence type="ECO:0000256" key="6">
    <source>
        <dbReference type="PROSITE-ProRule" id="PRU00339"/>
    </source>
</evidence>
<dbReference type="InterPro" id="IPR011990">
    <property type="entry name" value="TPR-like_helical_dom_sf"/>
</dbReference>
<comment type="caution">
    <text evidence="9">The sequence shown here is derived from an EMBL/GenBank/DDBJ whole genome shotgun (WGS) entry which is preliminary data.</text>
</comment>
<dbReference type="PROSITE" id="PS50005">
    <property type="entry name" value="TPR"/>
    <property type="match status" value="1"/>
</dbReference>
<dbReference type="SUPFAM" id="SSF48452">
    <property type="entry name" value="TPR-like"/>
    <property type="match status" value="1"/>
</dbReference>
<keyword evidence="4" id="KW-0862">Zinc</keyword>
<dbReference type="Pfam" id="PF25000">
    <property type="entry name" value="DUF7779"/>
    <property type="match status" value="1"/>
</dbReference>
<dbReference type="InterPro" id="IPR027417">
    <property type="entry name" value="P-loop_NTPase"/>
</dbReference>
<dbReference type="SUPFAM" id="SSF52540">
    <property type="entry name" value="P-loop containing nucleoside triphosphate hydrolases"/>
    <property type="match status" value="1"/>
</dbReference>
<dbReference type="NCBIfam" id="TIGR03804">
    <property type="entry name" value="para_beta_helix"/>
    <property type="match status" value="1"/>
</dbReference>
<dbReference type="InterPro" id="IPR011050">
    <property type="entry name" value="Pectin_lyase_fold/virulence"/>
</dbReference>
<dbReference type="EMBL" id="JARQWQ010000071">
    <property type="protein sequence ID" value="KAK2554308.1"/>
    <property type="molecule type" value="Genomic_DNA"/>
</dbReference>
<evidence type="ECO:0000256" key="1">
    <source>
        <dbReference type="ARBA" id="ARBA00022723"/>
    </source>
</evidence>
<dbReference type="Gene3D" id="1.25.40.10">
    <property type="entry name" value="Tetratricopeptide repeat domain"/>
    <property type="match status" value="1"/>
</dbReference>
<dbReference type="Pfam" id="PF00931">
    <property type="entry name" value="NB-ARC"/>
    <property type="match status" value="1"/>
</dbReference>
<dbReference type="Gene3D" id="2.160.20.10">
    <property type="entry name" value="Single-stranded right-handed beta-helix, Pectin lyase-like"/>
    <property type="match status" value="1"/>
</dbReference>
<dbReference type="PROSITE" id="PS50865">
    <property type="entry name" value="ZF_MYND_2"/>
    <property type="match status" value="1"/>
</dbReference>
<feature type="domain" description="MYND-type" evidence="8">
    <location>
        <begin position="1192"/>
        <end position="1233"/>
    </location>
</feature>
<dbReference type="PROSITE" id="PS01360">
    <property type="entry name" value="ZF_MYND_1"/>
    <property type="match status" value="1"/>
</dbReference>
<dbReference type="SUPFAM" id="SSF51126">
    <property type="entry name" value="Pectin lyase-like"/>
    <property type="match status" value="1"/>
</dbReference>
<dbReference type="SUPFAM" id="SSF144232">
    <property type="entry name" value="HIT/MYND zinc finger-like"/>
    <property type="match status" value="1"/>
</dbReference>
<dbReference type="InterPro" id="IPR002893">
    <property type="entry name" value="Znf_MYND"/>
</dbReference>
<reference evidence="9" key="2">
    <citation type="journal article" date="2023" name="Science">
        <title>Genomic signatures of disease resistance in endangered staghorn corals.</title>
        <authorList>
            <person name="Vollmer S.V."/>
            <person name="Selwyn J.D."/>
            <person name="Despard B.A."/>
            <person name="Roesel C.L."/>
        </authorList>
    </citation>
    <scope>NUCLEOTIDE SEQUENCE</scope>
    <source>
        <strain evidence="9">K2</strain>
    </source>
</reference>
<name>A0AAD9Q449_ACRCE</name>
<keyword evidence="3 6" id="KW-0802">TPR repeat</keyword>
<dbReference type="GO" id="GO:0043531">
    <property type="term" value="F:ADP binding"/>
    <property type="evidence" value="ECO:0007669"/>
    <property type="project" value="InterPro"/>
</dbReference>
<dbReference type="InterPro" id="IPR056681">
    <property type="entry name" value="DUF7779"/>
</dbReference>
<evidence type="ECO:0000256" key="4">
    <source>
        <dbReference type="ARBA" id="ARBA00022833"/>
    </source>
</evidence>
<evidence type="ECO:0000313" key="9">
    <source>
        <dbReference type="EMBL" id="KAK2554308.1"/>
    </source>
</evidence>
<organism evidence="9 10">
    <name type="scientific">Acropora cervicornis</name>
    <name type="common">Staghorn coral</name>
    <dbReference type="NCBI Taxonomy" id="6130"/>
    <lineage>
        <taxon>Eukaryota</taxon>
        <taxon>Metazoa</taxon>
        <taxon>Cnidaria</taxon>
        <taxon>Anthozoa</taxon>
        <taxon>Hexacorallia</taxon>
        <taxon>Scleractinia</taxon>
        <taxon>Astrocoeniina</taxon>
        <taxon>Acroporidae</taxon>
        <taxon>Acropora</taxon>
    </lineage>
</organism>
<dbReference type="SMART" id="SM00710">
    <property type="entry name" value="PbH1"/>
    <property type="match status" value="7"/>
</dbReference>
<reference evidence="9" key="1">
    <citation type="journal article" date="2023" name="G3 (Bethesda)">
        <title>Whole genome assembly and annotation of the endangered Caribbean coral Acropora cervicornis.</title>
        <authorList>
            <person name="Selwyn J.D."/>
            <person name="Vollmer S.V."/>
        </authorList>
    </citation>
    <scope>NUCLEOTIDE SEQUENCE</scope>
    <source>
        <strain evidence="9">K2</strain>
    </source>
</reference>
<keyword evidence="1" id="KW-0479">Metal-binding</keyword>
<dbReference type="InterPro" id="IPR002182">
    <property type="entry name" value="NB-ARC"/>
</dbReference>
<dbReference type="Gene3D" id="3.40.50.300">
    <property type="entry name" value="P-loop containing nucleotide triphosphate hydrolases"/>
    <property type="match status" value="1"/>
</dbReference>
<evidence type="ECO:0000259" key="8">
    <source>
        <dbReference type="PROSITE" id="PS50865"/>
    </source>
</evidence>
<dbReference type="Gene3D" id="6.10.140.2220">
    <property type="match status" value="1"/>
</dbReference>
<evidence type="ECO:0000256" key="5">
    <source>
        <dbReference type="PROSITE-ProRule" id="PRU00134"/>
    </source>
</evidence>
<dbReference type="InterPro" id="IPR022441">
    <property type="entry name" value="Para_beta_helix_rpt-2"/>
</dbReference>
<accession>A0AAD9Q449</accession>
<dbReference type="GO" id="GO:0101031">
    <property type="term" value="C:protein folding chaperone complex"/>
    <property type="evidence" value="ECO:0007669"/>
    <property type="project" value="TreeGrafter"/>
</dbReference>